<feature type="transmembrane region" description="Helical" evidence="6">
    <location>
        <begin position="188"/>
        <end position="208"/>
    </location>
</feature>
<evidence type="ECO:0000256" key="5">
    <source>
        <dbReference type="ARBA" id="ARBA00023136"/>
    </source>
</evidence>
<dbReference type="PANTHER" id="PTHR23427">
    <property type="entry name" value="SURFEIT LOCUS PROTEIN"/>
    <property type="match status" value="1"/>
</dbReference>
<comment type="similarity">
    <text evidence="2 6">Belongs to the SURF1 family.</text>
</comment>
<comment type="caution">
    <text evidence="7">The sequence shown here is derived from an EMBL/GenBank/DDBJ whole genome shotgun (WGS) entry which is preliminary data.</text>
</comment>
<keyword evidence="6" id="KW-1003">Cell membrane</keyword>
<proteinExistence type="inferred from homology"/>
<comment type="subcellular location">
    <subcellularLocation>
        <location evidence="6">Cell membrane</location>
        <topology evidence="6">Multi-pass membrane protein</topology>
    </subcellularLocation>
    <subcellularLocation>
        <location evidence="1">Membrane</location>
    </subcellularLocation>
</comment>
<dbReference type="EMBL" id="PHIG01000018">
    <property type="protein sequence ID" value="PJK30768.1"/>
    <property type="molecule type" value="Genomic_DNA"/>
</dbReference>
<organism evidence="7 8">
    <name type="scientific">Minwuia thermotolerans</name>
    <dbReference type="NCBI Taxonomy" id="2056226"/>
    <lineage>
        <taxon>Bacteria</taxon>
        <taxon>Pseudomonadati</taxon>
        <taxon>Pseudomonadota</taxon>
        <taxon>Alphaproteobacteria</taxon>
        <taxon>Minwuiales</taxon>
        <taxon>Minwuiaceae</taxon>
        <taxon>Minwuia</taxon>
    </lineage>
</organism>
<dbReference type="InterPro" id="IPR002994">
    <property type="entry name" value="Surf1/Shy1"/>
</dbReference>
<name>A0A2M9G4Y1_9PROT</name>
<reference evidence="7 8" key="1">
    <citation type="submission" date="2017-11" db="EMBL/GenBank/DDBJ databases">
        <title>Draft genome sequence of Rhizobiales bacterium SY3-13.</title>
        <authorList>
            <person name="Sun C."/>
        </authorList>
    </citation>
    <scope>NUCLEOTIDE SEQUENCE [LARGE SCALE GENOMIC DNA]</scope>
    <source>
        <strain evidence="7 8">SY3-13</strain>
    </source>
</reference>
<evidence type="ECO:0000313" key="8">
    <source>
        <dbReference type="Proteomes" id="UP000229498"/>
    </source>
</evidence>
<gene>
    <name evidence="7" type="ORF">CVT23_05210</name>
</gene>
<dbReference type="InterPro" id="IPR045214">
    <property type="entry name" value="Surf1/Surf4"/>
</dbReference>
<dbReference type="AlphaFoldDB" id="A0A2M9G4Y1"/>
<dbReference type="Proteomes" id="UP000229498">
    <property type="component" value="Unassembled WGS sequence"/>
</dbReference>
<evidence type="ECO:0000256" key="1">
    <source>
        <dbReference type="ARBA" id="ARBA00004370"/>
    </source>
</evidence>
<evidence type="ECO:0000256" key="6">
    <source>
        <dbReference type="RuleBase" id="RU363076"/>
    </source>
</evidence>
<protein>
    <recommendedName>
        <fullName evidence="6">SURF1-like protein</fullName>
    </recommendedName>
</protein>
<keyword evidence="8" id="KW-1185">Reference proteome</keyword>
<dbReference type="CDD" id="cd06662">
    <property type="entry name" value="SURF1"/>
    <property type="match status" value="1"/>
</dbReference>
<evidence type="ECO:0000256" key="3">
    <source>
        <dbReference type="ARBA" id="ARBA00022692"/>
    </source>
</evidence>
<evidence type="ECO:0000256" key="2">
    <source>
        <dbReference type="ARBA" id="ARBA00007165"/>
    </source>
</evidence>
<accession>A0A2M9G4Y1</accession>
<dbReference type="PANTHER" id="PTHR23427:SF2">
    <property type="entry name" value="SURFEIT LOCUS PROTEIN 1"/>
    <property type="match status" value="1"/>
</dbReference>
<dbReference type="PROSITE" id="PS50895">
    <property type="entry name" value="SURF1"/>
    <property type="match status" value="1"/>
</dbReference>
<evidence type="ECO:0000313" key="7">
    <source>
        <dbReference type="EMBL" id="PJK30768.1"/>
    </source>
</evidence>
<dbReference type="Pfam" id="PF02104">
    <property type="entry name" value="SURF1"/>
    <property type="match status" value="1"/>
</dbReference>
<keyword evidence="5 6" id="KW-0472">Membrane</keyword>
<sequence length="218" mass="24491">MAFAVLCGLGYWQLERRAWKTGLIEQIAARMGQPARPLPQAIADPAEWRFRRVELSGVFRHEGEVYRAGRPEDGEIGYRVFTPLVRDNGQVVMVERGWVPGRFRDPAARPGEPPRGEVTVTGVLRLPDPDTIFTPGPDAASRTWFAVDPPAMAAMSGLEAPAWYVVAENGSEWPRAERPDLNLRNTHLNYALTWFSLAAVLAVIWLIMGFRRGREGRR</sequence>
<keyword evidence="3 6" id="KW-0812">Transmembrane</keyword>
<comment type="caution">
    <text evidence="6">Lacks conserved residue(s) required for the propagation of feature annotation.</text>
</comment>
<keyword evidence="4 6" id="KW-1133">Transmembrane helix</keyword>
<evidence type="ECO:0000256" key="4">
    <source>
        <dbReference type="ARBA" id="ARBA00022989"/>
    </source>
</evidence>
<dbReference type="GO" id="GO:0005886">
    <property type="term" value="C:plasma membrane"/>
    <property type="evidence" value="ECO:0007669"/>
    <property type="project" value="UniProtKB-SubCell"/>
</dbReference>